<dbReference type="CDD" id="cd00093">
    <property type="entry name" value="HTH_XRE"/>
    <property type="match status" value="1"/>
</dbReference>
<feature type="domain" description="HTH cro/C1-type" evidence="2">
    <location>
        <begin position="7"/>
        <end position="61"/>
    </location>
</feature>
<dbReference type="GO" id="GO:0003677">
    <property type="term" value="F:DNA binding"/>
    <property type="evidence" value="ECO:0007669"/>
    <property type="project" value="UniProtKB-KW"/>
</dbReference>
<dbReference type="InterPro" id="IPR010982">
    <property type="entry name" value="Lambda_DNA-bd_dom_sf"/>
</dbReference>
<dbReference type="SUPFAM" id="SSF47413">
    <property type="entry name" value="lambda repressor-like DNA-binding domains"/>
    <property type="match status" value="1"/>
</dbReference>
<sequence>MAKNLKMKAARAEKDMTQGALAQAVGVSRQTINAIEKGEYNPTIQLCRSICKVLGKTLDELFWEG</sequence>
<evidence type="ECO:0000313" key="3">
    <source>
        <dbReference type="EMBL" id="HIX94055.1"/>
    </source>
</evidence>
<evidence type="ECO:0000259" key="2">
    <source>
        <dbReference type="PROSITE" id="PS50943"/>
    </source>
</evidence>
<dbReference type="Gene3D" id="1.10.260.40">
    <property type="entry name" value="lambda repressor-like DNA-binding domains"/>
    <property type="match status" value="1"/>
</dbReference>
<organism evidence="3 4">
    <name type="scientific">Candidatus Gemmiger excrementipullorum</name>
    <dbReference type="NCBI Taxonomy" id="2838610"/>
    <lineage>
        <taxon>Bacteria</taxon>
        <taxon>Bacillati</taxon>
        <taxon>Bacillota</taxon>
        <taxon>Clostridia</taxon>
        <taxon>Eubacteriales</taxon>
        <taxon>Gemmiger</taxon>
    </lineage>
</organism>
<dbReference type="Pfam" id="PF01381">
    <property type="entry name" value="HTH_3"/>
    <property type="match status" value="1"/>
</dbReference>
<dbReference type="PROSITE" id="PS50943">
    <property type="entry name" value="HTH_CROC1"/>
    <property type="match status" value="1"/>
</dbReference>
<keyword evidence="1" id="KW-0238">DNA-binding</keyword>
<protein>
    <submittedName>
        <fullName evidence="3">Helix-turn-helix transcriptional regulator</fullName>
    </submittedName>
</protein>
<comment type="caution">
    <text evidence="3">The sequence shown here is derived from an EMBL/GenBank/DDBJ whole genome shotgun (WGS) entry which is preliminary data.</text>
</comment>
<evidence type="ECO:0000256" key="1">
    <source>
        <dbReference type="ARBA" id="ARBA00023125"/>
    </source>
</evidence>
<dbReference type="PANTHER" id="PTHR46558:SF3">
    <property type="entry name" value="TRANSCRIPTIONAL REGULATOR"/>
    <property type="match status" value="1"/>
</dbReference>
<dbReference type="PANTHER" id="PTHR46558">
    <property type="entry name" value="TRACRIPTIONAL REGULATORY PROTEIN-RELATED-RELATED"/>
    <property type="match status" value="1"/>
</dbReference>
<reference evidence="3" key="1">
    <citation type="journal article" date="2021" name="PeerJ">
        <title>Extensive microbial diversity within the chicken gut microbiome revealed by metagenomics and culture.</title>
        <authorList>
            <person name="Gilroy R."/>
            <person name="Ravi A."/>
            <person name="Getino M."/>
            <person name="Pursley I."/>
            <person name="Horton D.L."/>
            <person name="Alikhan N.F."/>
            <person name="Baker D."/>
            <person name="Gharbi K."/>
            <person name="Hall N."/>
            <person name="Watson M."/>
            <person name="Adriaenssens E.M."/>
            <person name="Foster-Nyarko E."/>
            <person name="Jarju S."/>
            <person name="Secka A."/>
            <person name="Antonio M."/>
            <person name="Oren A."/>
            <person name="Chaudhuri R.R."/>
            <person name="La Ragione R."/>
            <person name="Hildebrand F."/>
            <person name="Pallen M.J."/>
        </authorList>
    </citation>
    <scope>NUCLEOTIDE SEQUENCE</scope>
    <source>
        <strain evidence="3">ChiHecec2B26-7398</strain>
    </source>
</reference>
<name>A0A9D2BT48_9FIRM</name>
<proteinExistence type="predicted"/>
<dbReference type="InterPro" id="IPR001387">
    <property type="entry name" value="Cro/C1-type_HTH"/>
</dbReference>
<dbReference type="SMART" id="SM00530">
    <property type="entry name" value="HTH_XRE"/>
    <property type="match status" value="1"/>
</dbReference>
<dbReference type="EMBL" id="DXEI01000023">
    <property type="protein sequence ID" value="HIX94055.1"/>
    <property type="molecule type" value="Genomic_DNA"/>
</dbReference>
<dbReference type="Proteomes" id="UP000886751">
    <property type="component" value="Unassembled WGS sequence"/>
</dbReference>
<accession>A0A9D2BT48</accession>
<dbReference type="AlphaFoldDB" id="A0A9D2BT48"/>
<evidence type="ECO:0000313" key="4">
    <source>
        <dbReference type="Proteomes" id="UP000886751"/>
    </source>
</evidence>
<reference evidence="3" key="2">
    <citation type="submission" date="2021-04" db="EMBL/GenBank/DDBJ databases">
        <authorList>
            <person name="Gilroy R."/>
        </authorList>
    </citation>
    <scope>NUCLEOTIDE SEQUENCE</scope>
    <source>
        <strain evidence="3">ChiHecec2B26-7398</strain>
    </source>
</reference>
<gene>
    <name evidence="3" type="ORF">H9846_01175</name>
</gene>